<dbReference type="RefSeq" id="WP_212904804.1">
    <property type="nucleotide sequence ID" value="NZ_BOPZ01000028.1"/>
</dbReference>
<evidence type="ECO:0000313" key="2">
    <source>
        <dbReference type="EMBL" id="GIM30125.1"/>
    </source>
</evidence>
<reference evidence="2" key="1">
    <citation type="submission" date="2021-03" db="EMBL/GenBank/DDBJ databases">
        <title>Taxonomic study of Clostridium polyendosporum from meadow-gley soil under rice.</title>
        <authorList>
            <person name="Kobayashi H."/>
            <person name="Tanizawa Y."/>
            <person name="Yagura M."/>
        </authorList>
    </citation>
    <scope>NUCLEOTIDE SEQUENCE</scope>
    <source>
        <strain evidence="2">JCM 30710</strain>
    </source>
</reference>
<keyword evidence="3" id="KW-1185">Reference proteome</keyword>
<organism evidence="2 3">
    <name type="scientific">Clostridium polyendosporum</name>
    <dbReference type="NCBI Taxonomy" id="69208"/>
    <lineage>
        <taxon>Bacteria</taxon>
        <taxon>Bacillati</taxon>
        <taxon>Bacillota</taxon>
        <taxon>Clostridia</taxon>
        <taxon>Eubacteriales</taxon>
        <taxon>Clostridiaceae</taxon>
        <taxon>Clostridium</taxon>
    </lineage>
</organism>
<dbReference type="Proteomes" id="UP000679179">
    <property type="component" value="Unassembled WGS sequence"/>
</dbReference>
<comment type="caution">
    <text evidence="2">The sequence shown here is derived from an EMBL/GenBank/DDBJ whole genome shotgun (WGS) entry which is preliminary data.</text>
</comment>
<evidence type="ECO:0000256" key="1">
    <source>
        <dbReference type="SAM" id="Coils"/>
    </source>
</evidence>
<evidence type="ECO:0000313" key="3">
    <source>
        <dbReference type="Proteomes" id="UP000679179"/>
    </source>
</evidence>
<sequence length="303" mass="35907">MADVKTTTMRLSEETIKTFKEIASKEGFTQEQCLAALINNFELQNTKIILGDRKKEIETFEDYANKLVSLYLNSLEMNKNAEQRIREELKKQLVVKEDIINELQKQKQDLVNRIAILSTANNKSDEKIKGLEKSIFNLEELNKQNKILLEKAQEEKESVITQSEHFEQLTEAYSVLEKEKERLLEYLNASENNIIQLELRVSNEKERIDYLNGVIEECRESLKDVKKEHKNELELLKIEHKNDIKSIKATHKEEIQNLFSEVEERTKEKFSLELEKLRIEKEREIYELIKRYDEEIKNLKQKS</sequence>
<protein>
    <submittedName>
        <fullName evidence="2">Uncharacterized protein</fullName>
    </submittedName>
</protein>
<dbReference type="AlphaFoldDB" id="A0A919S0R8"/>
<accession>A0A919S0R8</accession>
<keyword evidence="1" id="KW-0175">Coiled coil</keyword>
<dbReference type="EMBL" id="BOPZ01000028">
    <property type="protein sequence ID" value="GIM30125.1"/>
    <property type="molecule type" value="Genomic_DNA"/>
</dbReference>
<feature type="coiled-coil region" evidence="1">
    <location>
        <begin position="72"/>
        <end position="302"/>
    </location>
</feature>
<proteinExistence type="predicted"/>
<gene>
    <name evidence="2" type="ORF">CPJCM30710_27910</name>
</gene>
<name>A0A919S0R8_9CLOT</name>